<feature type="domain" description="Xylose isomerase-like TIM barrel" evidence="1">
    <location>
        <begin position="30"/>
        <end position="276"/>
    </location>
</feature>
<dbReference type="Gene3D" id="3.20.20.150">
    <property type="entry name" value="Divalent-metal-dependent TIM barrel enzymes"/>
    <property type="match status" value="1"/>
</dbReference>
<name>A0A846XEN3_9NOCA</name>
<dbReference type="SUPFAM" id="SSF51658">
    <property type="entry name" value="Xylose isomerase-like"/>
    <property type="match status" value="1"/>
</dbReference>
<evidence type="ECO:0000259" key="1">
    <source>
        <dbReference type="Pfam" id="PF01261"/>
    </source>
</evidence>
<dbReference type="PANTHER" id="PTHR12110">
    <property type="entry name" value="HYDROXYPYRUVATE ISOMERASE"/>
    <property type="match status" value="1"/>
</dbReference>
<proteinExistence type="predicted"/>
<comment type="caution">
    <text evidence="2">The sequence shown here is derived from an EMBL/GenBank/DDBJ whole genome shotgun (WGS) entry which is preliminary data.</text>
</comment>
<dbReference type="InterPro" id="IPR050312">
    <property type="entry name" value="IolE/XylAMocC-like"/>
</dbReference>
<evidence type="ECO:0000313" key="2">
    <source>
        <dbReference type="EMBL" id="NKY33190.1"/>
    </source>
</evidence>
<gene>
    <name evidence="2" type="ORF">HGA13_08930</name>
</gene>
<protein>
    <submittedName>
        <fullName evidence="2">Sugar phosphate isomerase/epimerase</fullName>
    </submittedName>
</protein>
<dbReference type="EMBL" id="JAAXOO010000002">
    <property type="protein sequence ID" value="NKY33190.1"/>
    <property type="molecule type" value="Genomic_DNA"/>
</dbReference>
<dbReference type="GO" id="GO:0016853">
    <property type="term" value="F:isomerase activity"/>
    <property type="evidence" value="ECO:0007669"/>
    <property type="project" value="UniProtKB-KW"/>
</dbReference>
<dbReference type="InterPro" id="IPR036237">
    <property type="entry name" value="Xyl_isomerase-like_sf"/>
</dbReference>
<dbReference type="AlphaFoldDB" id="A0A846XEN3"/>
<accession>A0A846XEN3</accession>
<sequence length="295" mass="30981">MNFVCRSGLGPEDLVLCAGTVPGTDIRARVEAAASAGYRGIGLRGGDCLRARADGVTVADLRTLLDEHDMEIGELDGLTHWAARHFAPHHQATGRPGSADPRAAHEALWWAAEKLGARTLNVMEMDYEAGPVEMMAAGFAALCDRAEPLGMLVQLEFLPWSGIPDLAAAASIVRLAGRANGGLCLDTWHLLRSGQGPEDLDPGLIDLIVGIQVNDAPATAGDDLIDETLHDRLLPGKGAARVAAVLRRLRQGGINAPVGVEVMSDELALLPAAEAASRAAIATRMVLAESAIRSC</sequence>
<organism evidence="2 3">
    <name type="scientific">Nocardia speluncae</name>
    <dbReference type="NCBI Taxonomy" id="419477"/>
    <lineage>
        <taxon>Bacteria</taxon>
        <taxon>Bacillati</taxon>
        <taxon>Actinomycetota</taxon>
        <taxon>Actinomycetes</taxon>
        <taxon>Mycobacteriales</taxon>
        <taxon>Nocardiaceae</taxon>
        <taxon>Nocardia</taxon>
    </lineage>
</organism>
<reference evidence="2 3" key="1">
    <citation type="submission" date="2020-04" db="EMBL/GenBank/DDBJ databases">
        <title>MicrobeNet Type strains.</title>
        <authorList>
            <person name="Nicholson A.C."/>
        </authorList>
    </citation>
    <scope>NUCLEOTIDE SEQUENCE [LARGE SCALE GENOMIC DNA]</scope>
    <source>
        <strain evidence="2 3">DSM 45078</strain>
    </source>
</reference>
<dbReference type="RefSeq" id="WP_068040305.1">
    <property type="nucleotide sequence ID" value="NZ_JAAXOO010000002.1"/>
</dbReference>
<dbReference type="InterPro" id="IPR013022">
    <property type="entry name" value="Xyl_isomerase-like_TIM-brl"/>
</dbReference>
<keyword evidence="3" id="KW-1185">Reference proteome</keyword>
<dbReference type="PANTHER" id="PTHR12110:SF48">
    <property type="entry name" value="BLL3656 PROTEIN"/>
    <property type="match status" value="1"/>
</dbReference>
<evidence type="ECO:0000313" key="3">
    <source>
        <dbReference type="Proteomes" id="UP000565715"/>
    </source>
</evidence>
<keyword evidence="2" id="KW-0413">Isomerase</keyword>
<dbReference type="Proteomes" id="UP000565715">
    <property type="component" value="Unassembled WGS sequence"/>
</dbReference>
<dbReference type="Pfam" id="PF01261">
    <property type="entry name" value="AP_endonuc_2"/>
    <property type="match status" value="1"/>
</dbReference>